<organism evidence="2 3">
    <name type="scientific">Tepidibacter hydrothermalis</name>
    <dbReference type="NCBI Taxonomy" id="3036126"/>
    <lineage>
        <taxon>Bacteria</taxon>
        <taxon>Bacillati</taxon>
        <taxon>Bacillota</taxon>
        <taxon>Clostridia</taxon>
        <taxon>Peptostreptococcales</taxon>
        <taxon>Peptostreptococcaceae</taxon>
        <taxon>Tepidibacter</taxon>
    </lineage>
</organism>
<dbReference type="InterPro" id="IPR001932">
    <property type="entry name" value="PPM-type_phosphatase-like_dom"/>
</dbReference>
<protein>
    <submittedName>
        <fullName evidence="2">Stp1/IreP family PP2C-type Ser/Thr phosphatase</fullName>
    </submittedName>
</protein>
<dbReference type="Proteomes" id="UP001222800">
    <property type="component" value="Chromosome"/>
</dbReference>
<evidence type="ECO:0000313" key="3">
    <source>
        <dbReference type="Proteomes" id="UP001222800"/>
    </source>
</evidence>
<proteinExistence type="predicted"/>
<sequence>MKYHILSDIGNKRKQNEDFCGYEIIEHDNQNIGVFAIADGMGGHKKGEVASKLSVENILYFLKKNLVNVNFDNYIEVKSVLRQAYKYVNAIVYKTSLYEEEYKGMGTTLTTAIIHKKDLYIANIGDSSCCLFTDNDIKKVTKDNSLVQELIDEGAITEKEALTHPQRNVITRAIGTDEFIKIDFYKEILEKDNKIILATDGLTNSVTIDEMNNILISNDNLEKSCIEMIDMAKKNDSKDNISVICITI</sequence>
<dbReference type="SMART" id="SM00331">
    <property type="entry name" value="PP2C_SIG"/>
    <property type="match status" value="1"/>
</dbReference>
<keyword evidence="3" id="KW-1185">Reference proteome</keyword>
<dbReference type="NCBIfam" id="NF033484">
    <property type="entry name" value="Stp1_PP2C_phos"/>
    <property type="match status" value="1"/>
</dbReference>
<dbReference type="RefSeq" id="WP_277731018.1">
    <property type="nucleotide sequence ID" value="NZ_CP120733.1"/>
</dbReference>
<dbReference type="Pfam" id="PF13672">
    <property type="entry name" value="PP2C_2"/>
    <property type="match status" value="1"/>
</dbReference>
<dbReference type="PROSITE" id="PS51746">
    <property type="entry name" value="PPM_2"/>
    <property type="match status" value="1"/>
</dbReference>
<reference evidence="2 3" key="1">
    <citation type="submission" date="2023-03" db="EMBL/GenBank/DDBJ databases">
        <title>Complete genome sequence of Tepidibacter sp. SWIR-1, isolated from a deep-sea hydrothermal vent.</title>
        <authorList>
            <person name="Li X."/>
        </authorList>
    </citation>
    <scope>NUCLEOTIDE SEQUENCE [LARGE SCALE GENOMIC DNA]</scope>
    <source>
        <strain evidence="2 3">SWIR-1</strain>
    </source>
</reference>
<dbReference type="SMART" id="SM00332">
    <property type="entry name" value="PP2Cc"/>
    <property type="match status" value="1"/>
</dbReference>
<feature type="domain" description="PPM-type phosphatase" evidence="1">
    <location>
        <begin position="2"/>
        <end position="248"/>
    </location>
</feature>
<dbReference type="CDD" id="cd00143">
    <property type="entry name" value="PP2Cc"/>
    <property type="match status" value="1"/>
</dbReference>
<dbReference type="InterPro" id="IPR015655">
    <property type="entry name" value="PP2C"/>
</dbReference>
<dbReference type="EMBL" id="CP120733">
    <property type="protein sequence ID" value="WFD09097.1"/>
    <property type="molecule type" value="Genomic_DNA"/>
</dbReference>
<dbReference type="PANTHER" id="PTHR47992">
    <property type="entry name" value="PROTEIN PHOSPHATASE"/>
    <property type="match status" value="1"/>
</dbReference>
<dbReference type="InterPro" id="IPR036457">
    <property type="entry name" value="PPM-type-like_dom_sf"/>
</dbReference>
<dbReference type="Gene3D" id="3.60.40.10">
    <property type="entry name" value="PPM-type phosphatase domain"/>
    <property type="match status" value="1"/>
</dbReference>
<gene>
    <name evidence="2" type="ORF">P4S50_11945</name>
</gene>
<name>A0ABY8E8A6_9FIRM</name>
<evidence type="ECO:0000313" key="2">
    <source>
        <dbReference type="EMBL" id="WFD09097.1"/>
    </source>
</evidence>
<evidence type="ECO:0000259" key="1">
    <source>
        <dbReference type="PROSITE" id="PS51746"/>
    </source>
</evidence>
<accession>A0ABY8E8A6</accession>
<dbReference type="SUPFAM" id="SSF81606">
    <property type="entry name" value="PP2C-like"/>
    <property type="match status" value="1"/>
</dbReference>